<evidence type="ECO:0000313" key="1">
    <source>
        <dbReference type="EMBL" id="BBE32873.1"/>
    </source>
</evidence>
<proteinExistence type="predicted"/>
<dbReference type="EMBL" id="AP018711">
    <property type="protein sequence ID" value="BBE32873.1"/>
    <property type="molecule type" value="Genomic_DNA"/>
</dbReference>
<gene>
    <name evidence="2" type="ORF">DFR51_2331</name>
    <name evidence="1" type="ORF">SmB9_05310</name>
</gene>
<evidence type="ECO:0000313" key="2">
    <source>
        <dbReference type="EMBL" id="RKS89117.1"/>
    </source>
</evidence>
<evidence type="ECO:0000313" key="3">
    <source>
        <dbReference type="Proteomes" id="UP000275727"/>
    </source>
</evidence>
<dbReference type="Proteomes" id="UP000275727">
    <property type="component" value="Chromosome"/>
</dbReference>
<dbReference type="RefSeq" id="WP_121051208.1">
    <property type="nucleotide sequence ID" value="NZ_AP018711.1"/>
</dbReference>
<dbReference type="EMBL" id="RBWX01000008">
    <property type="protein sequence ID" value="RKS89117.1"/>
    <property type="molecule type" value="Genomic_DNA"/>
</dbReference>
<sequence>MRDELQQGEDKPINRRNLMIVLGGLGALLLLSNIDGPGFSFISDDDETAITIESKTDEIDAKVERMEAAIEKRLEGTAERLEAAGSGTRLDEDELDAAIEELRDGDPARFLKTIETL</sequence>
<accession>A0AAD1D335</accession>
<evidence type="ECO:0000313" key="4">
    <source>
        <dbReference type="Proteomes" id="UP000276029"/>
    </source>
</evidence>
<organism evidence="1 3">
    <name type="scientific">Sphingosinicella microcystinivorans</name>
    <dbReference type="NCBI Taxonomy" id="335406"/>
    <lineage>
        <taxon>Bacteria</taxon>
        <taxon>Pseudomonadati</taxon>
        <taxon>Pseudomonadota</taxon>
        <taxon>Alphaproteobacteria</taxon>
        <taxon>Sphingomonadales</taxon>
        <taxon>Sphingosinicellaceae</taxon>
        <taxon>Sphingosinicella</taxon>
    </lineage>
</organism>
<keyword evidence="4" id="KW-1185">Reference proteome</keyword>
<name>A0AAD1D335_SPHMI</name>
<protein>
    <submittedName>
        <fullName evidence="1">Uncharacterized protein</fullName>
    </submittedName>
</protein>
<reference evidence="1 3" key="1">
    <citation type="submission" date="2018-06" db="EMBL/GenBank/DDBJ databases">
        <title>Complete Genome Sequence of the Microcystin-Degrading Bacterium Sphingosinicella microcystinivorans Strain B-9.</title>
        <authorList>
            <person name="Jin H."/>
            <person name="Nishizawa T."/>
            <person name="Guo Y."/>
            <person name="Nishizawa A."/>
            <person name="Park H."/>
            <person name="Kato H."/>
            <person name="Tsuji K."/>
            <person name="Harada K."/>
        </authorList>
    </citation>
    <scope>NUCLEOTIDE SEQUENCE [LARGE SCALE GENOMIC DNA]</scope>
    <source>
        <strain evidence="1 3">B9</strain>
    </source>
</reference>
<reference evidence="2 4" key="2">
    <citation type="submission" date="2018-10" db="EMBL/GenBank/DDBJ databases">
        <title>Genomic Encyclopedia of Type Strains, Phase IV (KMG-IV): sequencing the most valuable type-strain genomes for metagenomic binning, comparative biology and taxonomic classification.</title>
        <authorList>
            <person name="Goeker M."/>
        </authorList>
    </citation>
    <scope>NUCLEOTIDE SEQUENCE [LARGE SCALE GENOMIC DNA]</scope>
    <source>
        <strain evidence="2 4">DSM 19791</strain>
    </source>
</reference>
<dbReference type="AlphaFoldDB" id="A0AAD1D335"/>
<dbReference type="Proteomes" id="UP000276029">
    <property type="component" value="Unassembled WGS sequence"/>
</dbReference>
<dbReference type="KEGG" id="smic:SmB9_05310"/>